<dbReference type="GO" id="GO:0042302">
    <property type="term" value="F:structural constituent of cuticle"/>
    <property type="evidence" value="ECO:0007669"/>
    <property type="project" value="InterPro"/>
</dbReference>
<dbReference type="WBParaSite" id="BXY_0213000.1">
    <property type="protein sequence ID" value="BXY_0213000.1"/>
    <property type="gene ID" value="BXY_0213000"/>
</dbReference>
<dbReference type="EMBL" id="CAJFCV020000001">
    <property type="protein sequence ID" value="CAG9087668.1"/>
    <property type="molecule type" value="Genomic_DNA"/>
</dbReference>
<dbReference type="AlphaFoldDB" id="A0A1I7RN44"/>
<feature type="compositionally biased region" description="Low complexity" evidence="2">
    <location>
        <begin position="193"/>
        <end position="210"/>
    </location>
</feature>
<dbReference type="EMBL" id="CAJFDI010000001">
    <property type="protein sequence ID" value="CAD5211111.1"/>
    <property type="molecule type" value="Genomic_DNA"/>
</dbReference>
<dbReference type="PANTHER" id="PTHR24637">
    <property type="entry name" value="COLLAGEN"/>
    <property type="match status" value="1"/>
</dbReference>
<keyword evidence="7" id="KW-1185">Reference proteome</keyword>
<feature type="compositionally biased region" description="Pro residues" evidence="2">
    <location>
        <begin position="157"/>
        <end position="169"/>
    </location>
</feature>
<feature type="compositionally biased region" description="Pro residues" evidence="2">
    <location>
        <begin position="106"/>
        <end position="115"/>
    </location>
</feature>
<dbReference type="Pfam" id="PF01391">
    <property type="entry name" value="Collagen"/>
    <property type="match status" value="1"/>
</dbReference>
<evidence type="ECO:0000313" key="8">
    <source>
        <dbReference type="WBParaSite" id="BXY_0213000.1"/>
    </source>
</evidence>
<evidence type="ECO:0000313" key="5">
    <source>
        <dbReference type="EMBL" id="CAD5211111.1"/>
    </source>
</evidence>
<evidence type="ECO:0000256" key="2">
    <source>
        <dbReference type="SAM" id="MobiDB-lite"/>
    </source>
</evidence>
<keyword evidence="3" id="KW-1133">Transmembrane helix</keyword>
<accession>A0A1I7RN44</accession>
<keyword evidence="3" id="KW-0812">Transmembrane</keyword>
<protein>
    <submittedName>
        <fullName evidence="5">(pine wood nematode) hypothetical protein</fullName>
    </submittedName>
    <submittedName>
        <fullName evidence="8">Col_cuticle_N domain-containing protein</fullName>
    </submittedName>
</protein>
<evidence type="ECO:0000256" key="1">
    <source>
        <dbReference type="ARBA" id="ARBA00022737"/>
    </source>
</evidence>
<evidence type="ECO:0000256" key="3">
    <source>
        <dbReference type="SAM" id="Phobius"/>
    </source>
</evidence>
<keyword evidence="3" id="KW-0472">Membrane</keyword>
<feature type="region of interest" description="Disordered" evidence="2">
    <location>
        <begin position="105"/>
        <end position="135"/>
    </location>
</feature>
<evidence type="ECO:0000313" key="7">
    <source>
        <dbReference type="Proteomes" id="UP000659654"/>
    </source>
</evidence>
<dbReference type="Gene3D" id="1.20.5.320">
    <property type="entry name" value="6-Phosphogluconate Dehydrogenase, domain 3"/>
    <property type="match status" value="1"/>
</dbReference>
<feature type="compositionally biased region" description="Pro residues" evidence="2">
    <location>
        <begin position="181"/>
        <end position="192"/>
    </location>
</feature>
<organism evidence="6 8">
    <name type="scientific">Bursaphelenchus xylophilus</name>
    <name type="common">Pinewood nematode worm</name>
    <name type="synonym">Aphelenchoides xylophilus</name>
    <dbReference type="NCBI Taxonomy" id="6326"/>
    <lineage>
        <taxon>Eukaryota</taxon>
        <taxon>Metazoa</taxon>
        <taxon>Ecdysozoa</taxon>
        <taxon>Nematoda</taxon>
        <taxon>Chromadorea</taxon>
        <taxon>Rhabditida</taxon>
        <taxon>Tylenchina</taxon>
        <taxon>Tylenchomorpha</taxon>
        <taxon>Aphelenchoidea</taxon>
        <taxon>Aphelenchoididae</taxon>
        <taxon>Bursaphelenchus</taxon>
    </lineage>
</organism>
<proteinExistence type="predicted"/>
<dbReference type="InterPro" id="IPR002486">
    <property type="entry name" value="Col_cuticle_N"/>
</dbReference>
<reference evidence="8" key="1">
    <citation type="submission" date="2016-11" db="UniProtKB">
        <authorList>
            <consortium name="WormBaseParasite"/>
        </authorList>
    </citation>
    <scope>IDENTIFICATION</scope>
</reference>
<dbReference type="Pfam" id="PF01484">
    <property type="entry name" value="Col_cuticle_N"/>
    <property type="match status" value="1"/>
</dbReference>
<dbReference type="Proteomes" id="UP000582659">
    <property type="component" value="Unassembled WGS sequence"/>
</dbReference>
<sequence length="313" mass="31127">MKTDYIVGVASIGSALVIVSSLLVVGTLFQDINSLYDDFMVEMVEFRDIADETWMGIMAAQRHSAKPASRLVRSPSFKETVGVIMGRNKRNAECACQKPVNNNCPAGPPGPPGQPGPDGVPGVPGPDGQNGPSGAEWFVQDATKECIKCPAGEPGPAGIPGPVGPPGPAGAPGQPGAPGKSQPPGPPGPEGAPGPAGYPGQPGERGQPGENGKRGHGPPGPKGPVGPAGEAGYPGVNGVPGRDGAPGAAGQPGPQGESGAPGAPGVDGFEGGPGVPGPDAAYCPCPGRTLPVASPAVERQPPAQQPKQTYRRY</sequence>
<dbReference type="InterPro" id="IPR008160">
    <property type="entry name" value="Collagen"/>
</dbReference>
<feature type="transmembrane region" description="Helical" evidence="3">
    <location>
        <begin position="6"/>
        <end position="29"/>
    </location>
</feature>
<reference evidence="5" key="2">
    <citation type="submission" date="2020-09" db="EMBL/GenBank/DDBJ databases">
        <authorList>
            <person name="Kikuchi T."/>
        </authorList>
    </citation>
    <scope>NUCLEOTIDE SEQUENCE</scope>
    <source>
        <strain evidence="5">Ka4C1</strain>
    </source>
</reference>
<keyword evidence="1" id="KW-0677">Repeat</keyword>
<dbReference type="Proteomes" id="UP000095284">
    <property type="component" value="Unplaced"/>
</dbReference>
<evidence type="ECO:0000313" key="6">
    <source>
        <dbReference type="Proteomes" id="UP000095284"/>
    </source>
</evidence>
<name>A0A1I7RN44_BURXY</name>
<feature type="region of interest" description="Disordered" evidence="2">
    <location>
        <begin position="147"/>
        <end position="313"/>
    </location>
</feature>
<feature type="domain" description="Nematode cuticle collagen N-terminal" evidence="4">
    <location>
        <begin position="7"/>
        <end position="57"/>
    </location>
</feature>
<dbReference type="PANTHER" id="PTHR24637:SF308">
    <property type="entry name" value="COL_CUTICLE_N DOMAIN-CONTAINING PROTEIN"/>
    <property type="match status" value="1"/>
</dbReference>
<dbReference type="Proteomes" id="UP000659654">
    <property type="component" value="Unassembled WGS sequence"/>
</dbReference>
<evidence type="ECO:0000259" key="4">
    <source>
        <dbReference type="SMART" id="SM01088"/>
    </source>
</evidence>
<dbReference type="eggNOG" id="KOG3544">
    <property type="taxonomic scope" value="Eukaryota"/>
</dbReference>
<dbReference type="OrthoDB" id="5877755at2759"/>
<dbReference type="SMART" id="SM01088">
    <property type="entry name" value="Col_cuticle_N"/>
    <property type="match status" value="1"/>
</dbReference>
<gene>
    <name evidence="5" type="ORF">BXYJ_LOCUS2265</name>
</gene>
<feature type="compositionally biased region" description="Low complexity" evidence="2">
    <location>
        <begin position="171"/>
        <end position="180"/>
    </location>
</feature>
<feature type="compositionally biased region" description="Low complexity" evidence="2">
    <location>
        <begin position="239"/>
        <end position="264"/>
    </location>
</feature>